<evidence type="ECO:0000313" key="2">
    <source>
        <dbReference type="EMBL" id="KAB2574637.1"/>
    </source>
</evidence>
<evidence type="ECO:0000313" key="3">
    <source>
        <dbReference type="Proteomes" id="UP000325902"/>
    </source>
</evidence>
<accession>A0A5N5DAL7</accession>
<dbReference type="Proteomes" id="UP000325902">
    <property type="component" value="Unassembled WGS sequence"/>
</dbReference>
<keyword evidence="3" id="KW-1185">Reference proteome</keyword>
<dbReference type="InterPro" id="IPR010730">
    <property type="entry name" value="HET"/>
</dbReference>
<name>A0A5N5DAL7_9PEZI</name>
<dbReference type="EMBL" id="VCHE01000041">
    <property type="protein sequence ID" value="KAB2574637.1"/>
    <property type="molecule type" value="Genomic_DNA"/>
</dbReference>
<gene>
    <name evidence="2" type="ORF">DBV05_g6733</name>
</gene>
<evidence type="ECO:0000259" key="1">
    <source>
        <dbReference type="Pfam" id="PF06985"/>
    </source>
</evidence>
<proteinExistence type="predicted"/>
<dbReference type="OrthoDB" id="5362512at2759"/>
<sequence>MDQTYKTTQATKSLYEQAIPPSALSTYQTITDAIHVARSLQIHYLWIDALCIVQDDPADVTRELAKMRSIYAGAYLTLTAGCTTSSRDPFLASAIPAAEHPDIQMRFLCQDGTEGSLLLQSQQNFVSERADDPIAARGWTLQEDLLSPRVLHFGPYSVLWRCATMIATDRSGGEPRYLQPADRQSLDVASLQQLSPQTLMARWIEIVQDYARRRLSVPADKLPALAGIADLFDQVSPSSSPSSSSPRYLAGVWVADLHAQLLWYVDAPLPRPQRYRAPSWSWAATEGLVSFSGRYPVHVVSRLELVDCAVALEAEELPFGVVSSAVMRAEGRVRKIGWSQSWRGLDSGFFFRFRPEWEDPGDTLNDTNLIPDSAEDKELLERGTPEIWVLEVTTEISDSPSGPIVCLSHGLALVLAGDCFRRIGRFKHSRVVKTPEYMEQNQAVDYYSEDYNGPTAFWVNEDGDEEGHYWTEEDIKEVPWEDEDWFRDCETKVLKLI</sequence>
<dbReference type="AlphaFoldDB" id="A0A5N5DAL7"/>
<comment type="caution">
    <text evidence="2">The sequence shown here is derived from an EMBL/GenBank/DDBJ whole genome shotgun (WGS) entry which is preliminary data.</text>
</comment>
<organism evidence="2 3">
    <name type="scientific">Lasiodiplodia theobromae</name>
    <dbReference type="NCBI Taxonomy" id="45133"/>
    <lineage>
        <taxon>Eukaryota</taxon>
        <taxon>Fungi</taxon>
        <taxon>Dikarya</taxon>
        <taxon>Ascomycota</taxon>
        <taxon>Pezizomycotina</taxon>
        <taxon>Dothideomycetes</taxon>
        <taxon>Dothideomycetes incertae sedis</taxon>
        <taxon>Botryosphaeriales</taxon>
        <taxon>Botryosphaeriaceae</taxon>
        <taxon>Lasiodiplodia</taxon>
    </lineage>
</organism>
<dbReference type="Pfam" id="PF06985">
    <property type="entry name" value="HET"/>
    <property type="match status" value="1"/>
</dbReference>
<dbReference type="PANTHER" id="PTHR33112:SF16">
    <property type="entry name" value="HETEROKARYON INCOMPATIBILITY DOMAIN-CONTAINING PROTEIN"/>
    <property type="match status" value="1"/>
</dbReference>
<feature type="domain" description="Heterokaryon incompatibility" evidence="1">
    <location>
        <begin position="16"/>
        <end position="143"/>
    </location>
</feature>
<reference evidence="2 3" key="1">
    <citation type="journal article" date="2019" name="Sci. Rep.">
        <title>A multi-omics analysis of the grapevine pathogen Lasiodiplodia theobromae reveals that temperature affects the expression of virulence- and pathogenicity-related genes.</title>
        <authorList>
            <person name="Felix C."/>
            <person name="Meneses R."/>
            <person name="Goncalves M.F.M."/>
            <person name="Tilleman L."/>
            <person name="Duarte A.S."/>
            <person name="Jorrin-Novo J.V."/>
            <person name="Van de Peer Y."/>
            <person name="Deforce D."/>
            <person name="Van Nieuwerburgh F."/>
            <person name="Esteves A.C."/>
            <person name="Alves A."/>
        </authorList>
    </citation>
    <scope>NUCLEOTIDE SEQUENCE [LARGE SCALE GENOMIC DNA]</scope>
    <source>
        <strain evidence="2 3">LA-SOL3</strain>
    </source>
</reference>
<protein>
    <recommendedName>
        <fullName evidence="1">Heterokaryon incompatibility domain-containing protein</fullName>
    </recommendedName>
</protein>
<dbReference type="PANTHER" id="PTHR33112">
    <property type="entry name" value="DOMAIN PROTEIN, PUTATIVE-RELATED"/>
    <property type="match status" value="1"/>
</dbReference>